<dbReference type="NCBIfam" id="TIGR00502">
    <property type="entry name" value="nagB"/>
    <property type="match status" value="1"/>
</dbReference>
<dbReference type="CDD" id="cd01399">
    <property type="entry name" value="GlcN6P_deaminase"/>
    <property type="match status" value="1"/>
</dbReference>
<dbReference type="SUPFAM" id="SSF100950">
    <property type="entry name" value="NagB/RpiA/CoA transferase-like"/>
    <property type="match status" value="1"/>
</dbReference>
<dbReference type="GO" id="GO:0006046">
    <property type="term" value="P:N-acetylglucosamine catabolic process"/>
    <property type="evidence" value="ECO:0007669"/>
    <property type="project" value="TreeGrafter"/>
</dbReference>
<dbReference type="GO" id="GO:0006043">
    <property type="term" value="P:glucosamine catabolic process"/>
    <property type="evidence" value="ECO:0007669"/>
    <property type="project" value="TreeGrafter"/>
</dbReference>
<dbReference type="InterPro" id="IPR004547">
    <property type="entry name" value="Glucosamine6P_isomerase"/>
</dbReference>
<dbReference type="GO" id="GO:0004342">
    <property type="term" value="F:glucosamine-6-phosphate deaminase activity"/>
    <property type="evidence" value="ECO:0007669"/>
    <property type="project" value="UniProtKB-EC"/>
</dbReference>
<comment type="similarity">
    <text evidence="2">Belongs to the glucosamine/galactosamine-6-phosphate isomerase family.</text>
</comment>
<protein>
    <recommendedName>
        <fullName evidence="3">glucosamine-6-phosphate deaminase</fullName>
        <ecNumber evidence="3">3.5.99.6</ecNumber>
    </recommendedName>
</protein>
<evidence type="ECO:0000256" key="4">
    <source>
        <dbReference type="ARBA" id="ARBA00022801"/>
    </source>
</evidence>
<evidence type="ECO:0000313" key="7">
    <source>
        <dbReference type="Proteomes" id="UP000307173"/>
    </source>
</evidence>
<evidence type="ECO:0000259" key="5">
    <source>
        <dbReference type="Pfam" id="PF01182"/>
    </source>
</evidence>
<gene>
    <name evidence="6" type="ORF">CANINC_000082</name>
</gene>
<keyword evidence="4" id="KW-0378">Hydrolase</keyword>
<dbReference type="PANTHER" id="PTHR11280:SF5">
    <property type="entry name" value="GLUCOSAMINE-6-PHOSPHATE ISOMERASE"/>
    <property type="match status" value="1"/>
</dbReference>
<evidence type="ECO:0000256" key="2">
    <source>
        <dbReference type="ARBA" id="ARBA00005526"/>
    </source>
</evidence>
<dbReference type="GO" id="GO:0005737">
    <property type="term" value="C:cytoplasm"/>
    <property type="evidence" value="ECO:0007669"/>
    <property type="project" value="TreeGrafter"/>
</dbReference>
<proteinExistence type="inferred from homology"/>
<keyword evidence="7" id="KW-1185">Reference proteome</keyword>
<comment type="caution">
    <text evidence="6">The sequence shown here is derived from an EMBL/GenBank/DDBJ whole genome shotgun (WGS) entry which is preliminary data.</text>
</comment>
<evidence type="ECO:0000256" key="1">
    <source>
        <dbReference type="ARBA" id="ARBA00000644"/>
    </source>
</evidence>
<evidence type="ECO:0000313" key="6">
    <source>
        <dbReference type="EMBL" id="TID31371.1"/>
    </source>
</evidence>
<dbReference type="PANTHER" id="PTHR11280">
    <property type="entry name" value="GLUCOSAMINE-6-PHOSPHATE ISOMERASE"/>
    <property type="match status" value="1"/>
</dbReference>
<name>A0A4T0X758_9ASCO</name>
<dbReference type="EMBL" id="SELW01000012">
    <property type="protein sequence ID" value="TID31371.1"/>
    <property type="molecule type" value="Genomic_DNA"/>
</dbReference>
<dbReference type="STRING" id="52247.A0A4T0X758"/>
<dbReference type="GO" id="GO:0042802">
    <property type="term" value="F:identical protein binding"/>
    <property type="evidence" value="ECO:0007669"/>
    <property type="project" value="TreeGrafter"/>
</dbReference>
<dbReference type="Pfam" id="PF01182">
    <property type="entry name" value="Glucosamine_iso"/>
    <property type="match status" value="1"/>
</dbReference>
<dbReference type="Proteomes" id="UP000307173">
    <property type="component" value="Unassembled WGS sequence"/>
</dbReference>
<comment type="catalytic activity">
    <reaction evidence="1">
        <text>alpha-D-glucosamine 6-phosphate + H2O = beta-D-fructose 6-phosphate + NH4(+)</text>
        <dbReference type="Rhea" id="RHEA:12172"/>
        <dbReference type="ChEBI" id="CHEBI:15377"/>
        <dbReference type="ChEBI" id="CHEBI:28938"/>
        <dbReference type="ChEBI" id="CHEBI:57634"/>
        <dbReference type="ChEBI" id="CHEBI:75989"/>
        <dbReference type="EC" id="3.5.99.6"/>
    </reaction>
</comment>
<dbReference type="InterPro" id="IPR006148">
    <property type="entry name" value="Glc/Gal-6P_isomerase"/>
</dbReference>
<dbReference type="GO" id="GO:0005975">
    <property type="term" value="P:carbohydrate metabolic process"/>
    <property type="evidence" value="ECO:0007669"/>
    <property type="project" value="InterPro"/>
</dbReference>
<feature type="domain" description="Glucosamine/galactosamine-6-phosphate isomerase" evidence="5">
    <location>
        <begin position="9"/>
        <end position="237"/>
    </location>
</feature>
<dbReference type="AlphaFoldDB" id="A0A4T0X758"/>
<dbReference type="EC" id="3.5.99.6" evidence="3"/>
<organism evidence="6 7">
    <name type="scientific">Pichia inconspicua</name>
    <dbReference type="NCBI Taxonomy" id="52247"/>
    <lineage>
        <taxon>Eukaryota</taxon>
        <taxon>Fungi</taxon>
        <taxon>Dikarya</taxon>
        <taxon>Ascomycota</taxon>
        <taxon>Saccharomycotina</taxon>
        <taxon>Pichiomycetes</taxon>
        <taxon>Pichiales</taxon>
        <taxon>Pichiaceae</taxon>
        <taxon>Pichia</taxon>
    </lineage>
</organism>
<evidence type="ECO:0000256" key="3">
    <source>
        <dbReference type="ARBA" id="ARBA00012680"/>
    </source>
</evidence>
<dbReference type="GO" id="GO:0019262">
    <property type="term" value="P:N-acetylneuraminate catabolic process"/>
    <property type="evidence" value="ECO:0007669"/>
    <property type="project" value="TreeGrafter"/>
</dbReference>
<dbReference type="OrthoDB" id="7663298at2759"/>
<accession>A0A4T0X758</accession>
<sequence>MVELKKFATKESAAKDVAEHIVNLINKFNPNADKPFVMGLPTGSSPEPVYKELVSLYKSGKVSFQNVVTFNMDEYCGLDANHEQSYRYFMDHHLFNHIDIKPENINILNGMAEDKKAECGAYEKKIAKFAPFQVFMGGIGPEGHIAFNERGSARNSLTREIQLEESTIIANSRFFNGDMSKVPKTALTVGISTVLDNSKELIILVFGENKREILHKTLTAPISSDIPSTFIREHDNAIIYCDNDASKDL</sequence>
<reference evidence="6 7" key="1">
    <citation type="journal article" date="2019" name="Front. Genet.">
        <title>Whole-Genome Sequencing of the Opportunistic Yeast Pathogen Candida inconspicua Uncovers Its Hybrid Origin.</title>
        <authorList>
            <person name="Mixao V."/>
            <person name="Hansen A.P."/>
            <person name="Saus E."/>
            <person name="Boekhout T."/>
            <person name="Lass-Florl C."/>
            <person name="Gabaldon T."/>
        </authorList>
    </citation>
    <scope>NUCLEOTIDE SEQUENCE [LARGE SCALE GENOMIC DNA]</scope>
    <source>
        <strain evidence="6 7">CBS 180</strain>
    </source>
</reference>
<dbReference type="Gene3D" id="3.40.50.1360">
    <property type="match status" value="1"/>
</dbReference>
<dbReference type="InterPro" id="IPR037171">
    <property type="entry name" value="NagB/RpiA_transferase-like"/>
</dbReference>